<name>A0A6J7B2Z5_9ZZZZ</name>
<organism evidence="6">
    <name type="scientific">freshwater metagenome</name>
    <dbReference type="NCBI Taxonomy" id="449393"/>
    <lineage>
        <taxon>unclassified sequences</taxon>
        <taxon>metagenomes</taxon>
        <taxon>ecological metagenomes</taxon>
    </lineage>
</organism>
<evidence type="ECO:0000313" key="5">
    <source>
        <dbReference type="EMBL" id="CAB4825953.1"/>
    </source>
</evidence>
<evidence type="ECO:0000259" key="1">
    <source>
        <dbReference type="Pfam" id="PF03364"/>
    </source>
</evidence>
<gene>
    <name evidence="2" type="ORF">UFOPK2254_00955</name>
    <name evidence="3" type="ORF">UFOPK2646_00652</name>
    <name evidence="4" type="ORF">UFOPK2907_00205</name>
    <name evidence="5" type="ORF">UFOPK3197_00514</name>
    <name evidence="6" type="ORF">UFOPK3241_00093</name>
    <name evidence="7" type="ORF">UFOPK3707_00240</name>
    <name evidence="8" type="ORF">UFOPK3937_00092</name>
    <name evidence="9" type="ORF">UFOPK4265_00525</name>
    <name evidence="10" type="ORF">UFOPK4401_00660</name>
</gene>
<dbReference type="EMBL" id="CAEZWO010000094">
    <property type="protein sequence ID" value="CAB4664617.1"/>
    <property type="molecule type" value="Genomic_DNA"/>
</dbReference>
<dbReference type="EMBL" id="CAEZYB010000060">
    <property type="protein sequence ID" value="CAB4704765.1"/>
    <property type="molecule type" value="Genomic_DNA"/>
</dbReference>
<dbReference type="EMBL" id="CAFBQK010000050">
    <property type="protein sequence ID" value="CAB5049409.1"/>
    <property type="molecule type" value="Genomic_DNA"/>
</dbReference>
<dbReference type="EMBL" id="CAEZZR010000011">
    <property type="protein sequence ID" value="CAB4765579.1"/>
    <property type="molecule type" value="Genomic_DNA"/>
</dbReference>
<dbReference type="Gene3D" id="3.30.530.20">
    <property type="match status" value="1"/>
</dbReference>
<dbReference type="EMBL" id="CAFBOJ010000005">
    <property type="protein sequence ID" value="CAB4970867.1"/>
    <property type="molecule type" value="Genomic_DNA"/>
</dbReference>
<dbReference type="AlphaFoldDB" id="A0A6J7B2Z5"/>
<accession>A0A6J7B2Z5</accession>
<evidence type="ECO:0000313" key="10">
    <source>
        <dbReference type="EMBL" id="CAB5074834.1"/>
    </source>
</evidence>
<dbReference type="InterPro" id="IPR023393">
    <property type="entry name" value="START-like_dom_sf"/>
</dbReference>
<evidence type="ECO:0000313" key="6">
    <source>
        <dbReference type="EMBL" id="CAB4839612.1"/>
    </source>
</evidence>
<reference evidence="6" key="1">
    <citation type="submission" date="2020-05" db="EMBL/GenBank/DDBJ databases">
        <authorList>
            <person name="Chiriac C."/>
            <person name="Salcher M."/>
            <person name="Ghai R."/>
            <person name="Kavagutti S V."/>
        </authorList>
    </citation>
    <scope>NUCLEOTIDE SEQUENCE</scope>
</reference>
<sequence>MSETSSNTISIDAPLAHVQGILFDIEKYPTWSTAIKSAEILSKDDQGRVTSAKLSIDAGMMRDRVSLDYDWSEAPARLSFSLADADLLTGMDGAYVIEAEDDETTKVRYELTVSLSMPIPAMMRTKAEKTTIDQALSQLKAFAEK</sequence>
<dbReference type="EMBL" id="CAFABI010000042">
    <property type="protein sequence ID" value="CAB4825953.1"/>
    <property type="molecule type" value="Genomic_DNA"/>
</dbReference>
<evidence type="ECO:0000313" key="8">
    <source>
        <dbReference type="EMBL" id="CAB4970867.1"/>
    </source>
</evidence>
<dbReference type="SUPFAM" id="SSF55961">
    <property type="entry name" value="Bet v1-like"/>
    <property type="match status" value="1"/>
</dbReference>
<evidence type="ECO:0000313" key="7">
    <source>
        <dbReference type="EMBL" id="CAB4918821.1"/>
    </source>
</evidence>
<dbReference type="EMBL" id="CAFAZX010000002">
    <property type="protein sequence ID" value="CAB4839612.1"/>
    <property type="molecule type" value="Genomic_DNA"/>
</dbReference>
<dbReference type="InterPro" id="IPR005031">
    <property type="entry name" value="COQ10_START"/>
</dbReference>
<dbReference type="EMBL" id="CAFBRB010000059">
    <property type="protein sequence ID" value="CAB5074834.1"/>
    <property type="molecule type" value="Genomic_DNA"/>
</dbReference>
<dbReference type="EMBL" id="CAFBMY010000022">
    <property type="protein sequence ID" value="CAB4918821.1"/>
    <property type="molecule type" value="Genomic_DNA"/>
</dbReference>
<evidence type="ECO:0000313" key="9">
    <source>
        <dbReference type="EMBL" id="CAB5049409.1"/>
    </source>
</evidence>
<dbReference type="PANTHER" id="PTHR39683:SF4">
    <property type="entry name" value="COENZYME Q-BINDING PROTEIN COQ10 START DOMAIN-CONTAINING PROTEIN"/>
    <property type="match status" value="1"/>
</dbReference>
<evidence type="ECO:0000313" key="3">
    <source>
        <dbReference type="EMBL" id="CAB4704765.1"/>
    </source>
</evidence>
<evidence type="ECO:0000313" key="2">
    <source>
        <dbReference type="EMBL" id="CAB4664617.1"/>
    </source>
</evidence>
<dbReference type="Pfam" id="PF03364">
    <property type="entry name" value="Polyketide_cyc"/>
    <property type="match status" value="1"/>
</dbReference>
<feature type="domain" description="Coenzyme Q-binding protein COQ10 START" evidence="1">
    <location>
        <begin position="11"/>
        <end position="139"/>
    </location>
</feature>
<proteinExistence type="predicted"/>
<evidence type="ECO:0000313" key="4">
    <source>
        <dbReference type="EMBL" id="CAB4765579.1"/>
    </source>
</evidence>
<dbReference type="PANTHER" id="PTHR39683">
    <property type="entry name" value="CONSERVED PROTEIN TB16.3"/>
    <property type="match status" value="1"/>
</dbReference>
<protein>
    <submittedName>
        <fullName evidence="6">Unannotated protein</fullName>
    </submittedName>
</protein>